<dbReference type="RefSeq" id="WP_184910174.1">
    <property type="nucleotide sequence ID" value="NZ_JACHMS010000001.1"/>
</dbReference>
<dbReference type="EMBL" id="JACHMS010000001">
    <property type="protein sequence ID" value="MBB4714460.1"/>
    <property type="molecule type" value="Genomic_DNA"/>
</dbReference>
<sequence length="274" mass="29555">MELTWQKEAASSYYATNQSGNVVATAHKEAKVWHVEVAHDNRVRQVGTYRQAREVAARGLEDQRWESVRAEVLAEGDTLRFYEGEGTVTAVEEVGNNLGQLRVTTLFNGESSTITVYPGSTFERLRKPEPVEESAPVRTLDHPADAQALAEAEAGERFAPEALGMQTIDLHPFIAVVDVIAGTGVLISPPASEDLPLSEGGATLHDALLADTCRRLSSLGVEPLEGEDGSLSLEGVTDDGRKVFSLFVSYCITTEPDFEEVAASVEALRQAAGL</sequence>
<dbReference type="Proteomes" id="UP000565089">
    <property type="component" value="Unassembled WGS sequence"/>
</dbReference>
<evidence type="ECO:0000313" key="2">
    <source>
        <dbReference type="Proteomes" id="UP000565089"/>
    </source>
</evidence>
<keyword evidence="2" id="KW-1185">Reference proteome</keyword>
<comment type="caution">
    <text evidence="1">The sequence shown here is derived from an EMBL/GenBank/DDBJ whole genome shotgun (WGS) entry which is preliminary data.</text>
</comment>
<dbReference type="GeneID" id="95796317"/>
<name>A0A7W7DPL6_9ACTN</name>
<proteinExistence type="predicted"/>
<evidence type="ECO:0000313" key="1">
    <source>
        <dbReference type="EMBL" id="MBB4714460.1"/>
    </source>
</evidence>
<reference evidence="1 2" key="1">
    <citation type="submission" date="2020-08" db="EMBL/GenBank/DDBJ databases">
        <title>Sequencing the genomes of 1000 actinobacteria strains.</title>
        <authorList>
            <person name="Klenk H.-P."/>
        </authorList>
    </citation>
    <scope>NUCLEOTIDE SEQUENCE [LARGE SCALE GENOMIC DNA]</scope>
    <source>
        <strain evidence="1 2">DSM 40483</strain>
    </source>
</reference>
<organism evidence="1 2">
    <name type="scientific">Streptomyces luteogriseus</name>
    <dbReference type="NCBI Taxonomy" id="68233"/>
    <lineage>
        <taxon>Bacteria</taxon>
        <taxon>Bacillati</taxon>
        <taxon>Actinomycetota</taxon>
        <taxon>Actinomycetes</taxon>
        <taxon>Kitasatosporales</taxon>
        <taxon>Streptomycetaceae</taxon>
        <taxon>Streptomyces</taxon>
    </lineage>
</organism>
<accession>A0A7W7DPL6</accession>
<protein>
    <submittedName>
        <fullName evidence="1">Uncharacterized protein</fullName>
    </submittedName>
</protein>
<dbReference type="AlphaFoldDB" id="A0A7W7DPL6"/>
<gene>
    <name evidence="1" type="ORF">BJ965_004342</name>
</gene>